<proteinExistence type="predicted"/>
<sequence>MSLRSLVEDSFSENDSSDESFILTKENAELSDKNLNDESSSDDSGSDREGDNENPDEKSTNEAENEYLNESDRTKKREAKCKISIQSILGFIFIYFLVR</sequence>
<evidence type="ECO:0000256" key="1">
    <source>
        <dbReference type="SAM" id="MobiDB-lite"/>
    </source>
</evidence>
<dbReference type="Proteomes" id="UP000188320">
    <property type="component" value="Unassembled WGS sequence"/>
</dbReference>
<reference evidence="3" key="1">
    <citation type="submission" date="2017-01" db="EMBL/GenBank/DDBJ databases">
        <authorList>
            <person name="Wang Y."/>
            <person name="White M."/>
            <person name="Kvist S."/>
            <person name="Moncalvo J.-M."/>
        </authorList>
    </citation>
    <scope>NUCLEOTIDE SEQUENCE [LARGE SCALE GENOMIC DNA]</scope>
    <source>
        <strain evidence="3">COL-18-3</strain>
    </source>
</reference>
<comment type="caution">
    <text evidence="2">The sequence shown here is derived from an EMBL/GenBank/DDBJ whole genome shotgun (WGS) entry which is preliminary data.</text>
</comment>
<protein>
    <submittedName>
        <fullName evidence="2">Uncharacterized protein</fullName>
    </submittedName>
</protein>
<evidence type="ECO:0000313" key="2">
    <source>
        <dbReference type="EMBL" id="OMH83592.1"/>
    </source>
</evidence>
<evidence type="ECO:0000313" key="3">
    <source>
        <dbReference type="Proteomes" id="UP000188320"/>
    </source>
</evidence>
<organism evidence="2 3">
    <name type="scientific">Zancudomyces culisetae</name>
    <name type="common">Gut fungus</name>
    <name type="synonym">Smittium culisetae</name>
    <dbReference type="NCBI Taxonomy" id="1213189"/>
    <lineage>
        <taxon>Eukaryota</taxon>
        <taxon>Fungi</taxon>
        <taxon>Fungi incertae sedis</taxon>
        <taxon>Zoopagomycota</taxon>
        <taxon>Kickxellomycotina</taxon>
        <taxon>Harpellomycetes</taxon>
        <taxon>Harpellales</taxon>
        <taxon>Legeriomycetaceae</taxon>
        <taxon>Zancudomyces</taxon>
    </lineage>
</organism>
<feature type="compositionally biased region" description="Basic and acidic residues" evidence="1">
    <location>
        <begin position="26"/>
        <end position="36"/>
    </location>
</feature>
<keyword evidence="3" id="KW-1185">Reference proteome</keyword>
<feature type="compositionally biased region" description="Basic and acidic residues" evidence="1">
    <location>
        <begin position="45"/>
        <end position="61"/>
    </location>
</feature>
<dbReference type="EMBL" id="LSSK01000356">
    <property type="protein sequence ID" value="OMH83592.1"/>
    <property type="molecule type" value="Genomic_DNA"/>
</dbReference>
<gene>
    <name evidence="2" type="ORF">AX774_g2895</name>
</gene>
<accession>A0A1R1PRS4</accession>
<dbReference type="AlphaFoldDB" id="A0A1R1PRS4"/>
<name>A0A1R1PRS4_ZANCU</name>
<feature type="region of interest" description="Disordered" evidence="1">
    <location>
        <begin position="1"/>
        <end position="78"/>
    </location>
</feature>